<dbReference type="EMBL" id="MU157904">
    <property type="protein sequence ID" value="KAF9524107.1"/>
    <property type="molecule type" value="Genomic_DNA"/>
</dbReference>
<sequence length="157" mass="17813">MTYSHSNIIRYRAYGFRAVSARLYPALVREPARALVDTIFNRNRELCLVDHLLSGKSKVHHVLVRVQDLAGKIHLFCIFFRNSTLLDTNNLIEAMVPGRTWTGDILAVRAAAKNNVDGVVHLCSNDDILIDFAVRSLVERMTRGLRLCIPVYPVFCM</sequence>
<accession>A0A9P6E7U3</accession>
<gene>
    <name evidence="1" type="ORF">CPB83DRAFT_898156</name>
</gene>
<keyword evidence="2" id="KW-1185">Reference proteome</keyword>
<name>A0A9P6E7U3_9AGAR</name>
<evidence type="ECO:0000313" key="1">
    <source>
        <dbReference type="EMBL" id="KAF9524107.1"/>
    </source>
</evidence>
<organism evidence="1 2">
    <name type="scientific">Crepidotus variabilis</name>
    <dbReference type="NCBI Taxonomy" id="179855"/>
    <lineage>
        <taxon>Eukaryota</taxon>
        <taxon>Fungi</taxon>
        <taxon>Dikarya</taxon>
        <taxon>Basidiomycota</taxon>
        <taxon>Agaricomycotina</taxon>
        <taxon>Agaricomycetes</taxon>
        <taxon>Agaricomycetidae</taxon>
        <taxon>Agaricales</taxon>
        <taxon>Agaricineae</taxon>
        <taxon>Crepidotaceae</taxon>
        <taxon>Crepidotus</taxon>
    </lineage>
</organism>
<evidence type="ECO:0000313" key="2">
    <source>
        <dbReference type="Proteomes" id="UP000807306"/>
    </source>
</evidence>
<dbReference type="Proteomes" id="UP000807306">
    <property type="component" value="Unassembled WGS sequence"/>
</dbReference>
<comment type="caution">
    <text evidence="1">The sequence shown here is derived from an EMBL/GenBank/DDBJ whole genome shotgun (WGS) entry which is preliminary data.</text>
</comment>
<protein>
    <submittedName>
        <fullName evidence="1">Uncharacterized protein</fullName>
    </submittedName>
</protein>
<proteinExistence type="predicted"/>
<dbReference type="OrthoDB" id="2916406at2759"/>
<dbReference type="AlphaFoldDB" id="A0A9P6E7U3"/>
<reference evidence="1" key="1">
    <citation type="submission" date="2020-11" db="EMBL/GenBank/DDBJ databases">
        <authorList>
            <consortium name="DOE Joint Genome Institute"/>
            <person name="Ahrendt S."/>
            <person name="Riley R."/>
            <person name="Andreopoulos W."/>
            <person name="Labutti K."/>
            <person name="Pangilinan J."/>
            <person name="Ruiz-Duenas F.J."/>
            <person name="Barrasa J.M."/>
            <person name="Sanchez-Garcia M."/>
            <person name="Camarero S."/>
            <person name="Miyauchi S."/>
            <person name="Serrano A."/>
            <person name="Linde D."/>
            <person name="Babiker R."/>
            <person name="Drula E."/>
            <person name="Ayuso-Fernandez I."/>
            <person name="Pacheco R."/>
            <person name="Padilla G."/>
            <person name="Ferreira P."/>
            <person name="Barriuso J."/>
            <person name="Kellner H."/>
            <person name="Castanera R."/>
            <person name="Alfaro M."/>
            <person name="Ramirez L."/>
            <person name="Pisabarro A.G."/>
            <person name="Kuo A."/>
            <person name="Tritt A."/>
            <person name="Lipzen A."/>
            <person name="He G."/>
            <person name="Yan M."/>
            <person name="Ng V."/>
            <person name="Cullen D."/>
            <person name="Martin F."/>
            <person name="Rosso M.-N."/>
            <person name="Henrissat B."/>
            <person name="Hibbett D."/>
            <person name="Martinez A.T."/>
            <person name="Grigoriev I.V."/>
        </authorList>
    </citation>
    <scope>NUCLEOTIDE SEQUENCE</scope>
    <source>
        <strain evidence="1">CBS 506.95</strain>
    </source>
</reference>